<comment type="caution">
    <text evidence="1">The sequence shown here is derived from an EMBL/GenBank/DDBJ whole genome shotgun (WGS) entry which is preliminary data.</text>
</comment>
<accession>A0ACD3RCN2</accession>
<organism evidence="1 2">
    <name type="scientific">Larimichthys crocea</name>
    <name type="common">Large yellow croaker</name>
    <name type="synonym">Pseudosciaena crocea</name>
    <dbReference type="NCBI Taxonomy" id="215358"/>
    <lineage>
        <taxon>Eukaryota</taxon>
        <taxon>Metazoa</taxon>
        <taxon>Chordata</taxon>
        <taxon>Craniata</taxon>
        <taxon>Vertebrata</taxon>
        <taxon>Euteleostomi</taxon>
        <taxon>Actinopterygii</taxon>
        <taxon>Neopterygii</taxon>
        <taxon>Teleostei</taxon>
        <taxon>Neoteleostei</taxon>
        <taxon>Acanthomorphata</taxon>
        <taxon>Eupercaria</taxon>
        <taxon>Sciaenidae</taxon>
        <taxon>Larimichthys</taxon>
    </lineage>
</organism>
<proteinExistence type="predicted"/>
<protein>
    <submittedName>
        <fullName evidence="1">Uncharacterized protein</fullName>
    </submittedName>
</protein>
<gene>
    <name evidence="1" type="ORF">E3U43_001303</name>
</gene>
<evidence type="ECO:0000313" key="2">
    <source>
        <dbReference type="Proteomes" id="UP000793456"/>
    </source>
</evidence>
<dbReference type="EMBL" id="CM011680">
    <property type="protein sequence ID" value="TMS17234.1"/>
    <property type="molecule type" value="Genomic_DNA"/>
</dbReference>
<name>A0ACD3RCN2_LARCR</name>
<reference evidence="1" key="1">
    <citation type="submission" date="2018-11" db="EMBL/GenBank/DDBJ databases">
        <title>The sequence and de novo assembly of Larimichthys crocea genome using PacBio and Hi-C technologies.</title>
        <authorList>
            <person name="Xu P."/>
            <person name="Chen B."/>
            <person name="Zhou Z."/>
            <person name="Ke Q."/>
            <person name="Wu Y."/>
            <person name="Bai H."/>
            <person name="Pu F."/>
        </authorList>
    </citation>
    <scope>NUCLEOTIDE SEQUENCE</scope>
    <source>
        <tissue evidence="1">Muscle</tissue>
    </source>
</reference>
<dbReference type="Proteomes" id="UP000793456">
    <property type="component" value="Chromosome VII"/>
</dbReference>
<keyword evidence="2" id="KW-1185">Reference proteome</keyword>
<evidence type="ECO:0000313" key="1">
    <source>
        <dbReference type="EMBL" id="TMS17234.1"/>
    </source>
</evidence>
<sequence>MSQSRNPTDTQALLQSMLQKLKLQSGREGHTYQHRPVPTTASSTWGQDGKGGGSNSSPTNGFKFPTNGIQSKKFGSSAAESTFGFEGGEIQQAGHGSEVDRGLVSFPTQKDNIGGDKGENRVLGQATQLGITPSGTGQLFPAKPLKDAVITSSGRTDGERVSFGRSAMTNDTQSNKDAVTSMGQNQDQKQGFTTKVYMWSPKSADSNPDKGGHVLHMGNGGFGALALNKDMQTVTADQKTSTSSLRRKQQRPSENKTRRWTQKLKERWRDRPGSFGKKGKEEYGREEQKSGQATEISPQNQLLTAANKEEETTRLSLDSSNPSKPPEDGTNGGNMRSVSDFEFSLGSFSLLEEITTGQKWANFLNPNQSAASDNQRPSEQLKISPDLHDSSQSSVILNHQGGVNNQWRFRSTEASPVWDYSMAQISPEHFLPASMDVSEGKQQQQQYVHREADQSEPMEHGHTQVVMQSGGSVQRRRPPSFVQADDNSALKSRLHLNRKRQHQSVEMRDETDTKGAGREGFISPLSLSSNAMEEAGESQHDDSILKSPPPSPASLSPSARAPKGVLKHSISQDSEASMEVVTKRRRVEENRRVRFSEEVLAIDPPELDLDATDSEKDSGSEEDSVIEQECEVEQPVIEEVSPARRPALPAWILALKKRNTGKKHR</sequence>